<protein>
    <submittedName>
        <fullName evidence="2">Phosphate ABC transporter substrate-binding protein</fullName>
    </submittedName>
</protein>
<organism evidence="2 3">
    <name type="scientific">Alkalimonas delamerensis</name>
    <dbReference type="NCBI Taxonomy" id="265981"/>
    <lineage>
        <taxon>Bacteria</taxon>
        <taxon>Pseudomonadati</taxon>
        <taxon>Pseudomonadota</taxon>
        <taxon>Gammaproteobacteria</taxon>
        <taxon>Alkalimonas</taxon>
    </lineage>
</organism>
<proteinExistence type="predicted"/>
<evidence type="ECO:0000313" key="2">
    <source>
        <dbReference type="EMBL" id="MDP4527914.1"/>
    </source>
</evidence>
<evidence type="ECO:0000256" key="1">
    <source>
        <dbReference type="SAM" id="SignalP"/>
    </source>
</evidence>
<dbReference type="Proteomes" id="UP001236258">
    <property type="component" value="Unassembled WGS sequence"/>
</dbReference>
<name>A0ABT9GLS1_9GAMM</name>
<reference evidence="2 3" key="1">
    <citation type="submission" date="2023-08" db="EMBL/GenBank/DDBJ databases">
        <authorList>
            <person name="Joshi A."/>
            <person name="Thite S."/>
        </authorList>
    </citation>
    <scope>NUCLEOTIDE SEQUENCE [LARGE SCALE GENOMIC DNA]</scope>
    <source>
        <strain evidence="2 3">1E1</strain>
    </source>
</reference>
<dbReference type="EMBL" id="JAUZVY010000001">
    <property type="protein sequence ID" value="MDP4527914.1"/>
    <property type="molecule type" value="Genomic_DNA"/>
</dbReference>
<gene>
    <name evidence="2" type="ORF">Q3O59_02550</name>
</gene>
<evidence type="ECO:0000313" key="3">
    <source>
        <dbReference type="Proteomes" id="UP001236258"/>
    </source>
</evidence>
<dbReference type="RefSeq" id="WP_305944096.1">
    <property type="nucleotide sequence ID" value="NZ_JAUZVY010000001.1"/>
</dbReference>
<keyword evidence="3" id="KW-1185">Reference proteome</keyword>
<feature type="chain" id="PRO_5045881103" evidence="1">
    <location>
        <begin position="21"/>
        <end position="139"/>
    </location>
</feature>
<sequence>MRIRTLIMAIALLSASALHAEPLAIVVHPSNMAELSGDDLSRLYLGRSRTFPNGDSAIPINLAEGMPARERFDERALSRSSAQLKAYWSKLVFTGKGTPPQEAESHEEVLKLVATNPSIIGYLPASQADDRVRVVMQLD</sequence>
<dbReference type="SUPFAM" id="SSF53850">
    <property type="entry name" value="Periplasmic binding protein-like II"/>
    <property type="match status" value="1"/>
</dbReference>
<dbReference type="Gene3D" id="3.40.190.10">
    <property type="entry name" value="Periplasmic binding protein-like II"/>
    <property type="match status" value="1"/>
</dbReference>
<comment type="caution">
    <text evidence="2">The sequence shown here is derived from an EMBL/GenBank/DDBJ whole genome shotgun (WGS) entry which is preliminary data.</text>
</comment>
<accession>A0ABT9GLS1</accession>
<feature type="signal peptide" evidence="1">
    <location>
        <begin position="1"/>
        <end position="20"/>
    </location>
</feature>
<keyword evidence="1" id="KW-0732">Signal</keyword>